<comment type="subcellular location">
    <subcellularLocation>
        <location evidence="1">Cell envelope</location>
    </subcellularLocation>
</comment>
<dbReference type="CDD" id="cd06301">
    <property type="entry name" value="PBP1_rhizopine_binding-like"/>
    <property type="match status" value="1"/>
</dbReference>
<evidence type="ECO:0000313" key="7">
    <source>
        <dbReference type="Proteomes" id="UP000253314"/>
    </source>
</evidence>
<dbReference type="OrthoDB" id="9814427at2"/>
<evidence type="ECO:0000259" key="5">
    <source>
        <dbReference type="Pfam" id="PF13407"/>
    </source>
</evidence>
<dbReference type="PROSITE" id="PS51257">
    <property type="entry name" value="PROKAR_LIPOPROTEIN"/>
    <property type="match status" value="1"/>
</dbReference>
<feature type="domain" description="Periplasmic binding protein" evidence="5">
    <location>
        <begin position="45"/>
        <end position="300"/>
    </location>
</feature>
<evidence type="ECO:0000256" key="3">
    <source>
        <dbReference type="ARBA" id="ARBA00022729"/>
    </source>
</evidence>
<accession>A0A366XX78</accession>
<dbReference type="InterPro" id="IPR025997">
    <property type="entry name" value="SBP_2_dom"/>
</dbReference>
<protein>
    <submittedName>
        <fullName evidence="6">Rhizopine-binding protein</fullName>
    </submittedName>
</protein>
<proteinExistence type="inferred from homology"/>
<dbReference type="Pfam" id="PF13407">
    <property type="entry name" value="Peripla_BP_4"/>
    <property type="match status" value="1"/>
</dbReference>
<sequence>MKFEKKVIAIFSLIMMLILAACSGADETASGGEGQSGASGDKKVIGVSLQNFSDEFRIYMIEAMEEEEKNHPEFEFLYADAQNDSAKQMNQVENFITQQVDAIIFTPVDTIAAVDILARVNEAGIPIIVSNQTFDGVEEATAYVGSESIQSGLLQIEEVVKLLDGKGNVAIMHGQMGHEAEIKRTEGNKQIIAENPEMEVVLEDTGEWNREKGLTLMENWLNTGKQIDAVVANNDEMAIGAIMALEAAGKLDETVVAGIDATPAALKLVKEGKLDVTVFQDAVGQGVGSIQTAVKAANGESVEDVIVPYQLVTKENVEEYLAKYE</sequence>
<dbReference type="SUPFAM" id="SSF53822">
    <property type="entry name" value="Periplasmic binding protein-like I"/>
    <property type="match status" value="1"/>
</dbReference>
<dbReference type="Proteomes" id="UP000253314">
    <property type="component" value="Unassembled WGS sequence"/>
</dbReference>
<name>A0A366XX78_9BACI</name>
<evidence type="ECO:0000256" key="1">
    <source>
        <dbReference type="ARBA" id="ARBA00004196"/>
    </source>
</evidence>
<dbReference type="RefSeq" id="WP_113807149.1">
    <property type="nucleotide sequence ID" value="NZ_QOCW01000019.1"/>
</dbReference>
<dbReference type="PANTHER" id="PTHR46847:SF1">
    <property type="entry name" value="D-ALLOSE-BINDING PERIPLASMIC PROTEIN-RELATED"/>
    <property type="match status" value="1"/>
</dbReference>
<dbReference type="EMBL" id="QOCW01000019">
    <property type="protein sequence ID" value="RBW68551.1"/>
    <property type="molecule type" value="Genomic_DNA"/>
</dbReference>
<comment type="caution">
    <text evidence="6">The sequence shown here is derived from an EMBL/GenBank/DDBJ whole genome shotgun (WGS) entry which is preliminary data.</text>
</comment>
<feature type="chain" id="PRO_5039193085" evidence="4">
    <location>
        <begin position="21"/>
        <end position="325"/>
    </location>
</feature>
<keyword evidence="3 4" id="KW-0732">Signal</keyword>
<dbReference type="GO" id="GO:0030313">
    <property type="term" value="C:cell envelope"/>
    <property type="evidence" value="ECO:0007669"/>
    <property type="project" value="UniProtKB-SubCell"/>
</dbReference>
<dbReference type="AlphaFoldDB" id="A0A366XX78"/>
<organism evidence="6 7">
    <name type="scientific">Bacillus taeanensis</name>
    <dbReference type="NCBI Taxonomy" id="273032"/>
    <lineage>
        <taxon>Bacteria</taxon>
        <taxon>Bacillati</taxon>
        <taxon>Bacillota</taxon>
        <taxon>Bacilli</taxon>
        <taxon>Bacillales</taxon>
        <taxon>Bacillaceae</taxon>
        <taxon>Bacillus</taxon>
    </lineage>
</organism>
<evidence type="ECO:0000313" key="6">
    <source>
        <dbReference type="EMBL" id="RBW68551.1"/>
    </source>
</evidence>
<feature type="signal peptide" evidence="4">
    <location>
        <begin position="1"/>
        <end position="20"/>
    </location>
</feature>
<reference evidence="6 7" key="1">
    <citation type="submission" date="2018-07" db="EMBL/GenBank/DDBJ databases">
        <title>Lottiidibacillus patelloidae gen. nov., sp. nov., isolated from the intestinal tract of a marine limpet and the reclassification of B. taeanensis BH030017T, B. algicola KMM 3737T and B. hwajinpoensis SW-72T as genus Lottiidibacillus.</title>
        <authorList>
            <person name="Liu R."/>
            <person name="Huang Z."/>
        </authorList>
    </citation>
    <scope>NUCLEOTIDE SEQUENCE [LARGE SCALE GENOMIC DNA]</scope>
    <source>
        <strain evidence="6 7">BH030017</strain>
    </source>
</reference>
<dbReference type="PANTHER" id="PTHR46847">
    <property type="entry name" value="D-ALLOSE-BINDING PERIPLASMIC PROTEIN-RELATED"/>
    <property type="match status" value="1"/>
</dbReference>
<dbReference type="Gene3D" id="3.40.50.2300">
    <property type="match status" value="2"/>
</dbReference>
<evidence type="ECO:0000256" key="2">
    <source>
        <dbReference type="ARBA" id="ARBA00007639"/>
    </source>
</evidence>
<dbReference type="InterPro" id="IPR028082">
    <property type="entry name" value="Peripla_BP_I"/>
</dbReference>
<evidence type="ECO:0000256" key="4">
    <source>
        <dbReference type="SAM" id="SignalP"/>
    </source>
</evidence>
<keyword evidence="7" id="KW-1185">Reference proteome</keyword>
<gene>
    <name evidence="6" type="ORF">DS031_16400</name>
</gene>
<comment type="similarity">
    <text evidence="2">Belongs to the bacterial solute-binding protein 2 family.</text>
</comment>
<dbReference type="GO" id="GO:0030246">
    <property type="term" value="F:carbohydrate binding"/>
    <property type="evidence" value="ECO:0007669"/>
    <property type="project" value="UniProtKB-ARBA"/>
</dbReference>